<proteinExistence type="predicted"/>
<comment type="caution">
    <text evidence="2">The sequence shown here is derived from an EMBL/GenBank/DDBJ whole genome shotgun (WGS) entry which is preliminary data.</text>
</comment>
<name>A0AAV6TGT9_9ARAC</name>
<keyword evidence="3" id="KW-1185">Reference proteome</keyword>
<reference evidence="2 3" key="1">
    <citation type="journal article" date="2022" name="Nat. Ecol. Evol.">
        <title>A masculinizing supergene underlies an exaggerated male reproductive morph in a spider.</title>
        <authorList>
            <person name="Hendrickx F."/>
            <person name="De Corte Z."/>
            <person name="Sonet G."/>
            <person name="Van Belleghem S.M."/>
            <person name="Kostlbacher S."/>
            <person name="Vangestel C."/>
        </authorList>
    </citation>
    <scope>NUCLEOTIDE SEQUENCE [LARGE SCALE GENOMIC DNA]</scope>
    <source>
        <strain evidence="2">W744_W776</strain>
    </source>
</reference>
<gene>
    <name evidence="2" type="ORF">JTE90_022921</name>
</gene>
<feature type="compositionally biased region" description="Basic and acidic residues" evidence="1">
    <location>
        <begin position="45"/>
        <end position="60"/>
    </location>
</feature>
<dbReference type="EMBL" id="JAFNEN010004719">
    <property type="protein sequence ID" value="KAG8170890.1"/>
    <property type="molecule type" value="Genomic_DNA"/>
</dbReference>
<dbReference type="Proteomes" id="UP000827092">
    <property type="component" value="Unassembled WGS sequence"/>
</dbReference>
<protein>
    <submittedName>
        <fullName evidence="2">Uncharacterized protein</fullName>
    </submittedName>
</protein>
<dbReference type="AlphaFoldDB" id="A0AAV6TGT9"/>
<accession>A0AAV6TGT9</accession>
<evidence type="ECO:0000313" key="3">
    <source>
        <dbReference type="Proteomes" id="UP000827092"/>
    </source>
</evidence>
<feature type="region of interest" description="Disordered" evidence="1">
    <location>
        <begin position="38"/>
        <end position="66"/>
    </location>
</feature>
<evidence type="ECO:0000256" key="1">
    <source>
        <dbReference type="SAM" id="MobiDB-lite"/>
    </source>
</evidence>
<evidence type="ECO:0000313" key="2">
    <source>
        <dbReference type="EMBL" id="KAG8170890.1"/>
    </source>
</evidence>
<organism evidence="2 3">
    <name type="scientific">Oedothorax gibbosus</name>
    <dbReference type="NCBI Taxonomy" id="931172"/>
    <lineage>
        <taxon>Eukaryota</taxon>
        <taxon>Metazoa</taxon>
        <taxon>Ecdysozoa</taxon>
        <taxon>Arthropoda</taxon>
        <taxon>Chelicerata</taxon>
        <taxon>Arachnida</taxon>
        <taxon>Araneae</taxon>
        <taxon>Araneomorphae</taxon>
        <taxon>Entelegynae</taxon>
        <taxon>Araneoidea</taxon>
        <taxon>Linyphiidae</taxon>
        <taxon>Erigoninae</taxon>
        <taxon>Oedothorax</taxon>
    </lineage>
</organism>
<sequence length="66" mass="7362">MVHGPARKLHYLTLGCSRANRGAHREPPPRAVLLRETSPSVPISGRDDSRGHELLQRKENLFPVSP</sequence>